<dbReference type="EMBL" id="RWGY01000002">
    <property type="protein sequence ID" value="TVU49719.1"/>
    <property type="molecule type" value="Genomic_DNA"/>
</dbReference>
<feature type="region of interest" description="Disordered" evidence="1">
    <location>
        <begin position="1"/>
        <end position="27"/>
    </location>
</feature>
<evidence type="ECO:0000313" key="3">
    <source>
        <dbReference type="Proteomes" id="UP000324897"/>
    </source>
</evidence>
<protein>
    <recommendedName>
        <fullName evidence="4">Metallo-beta-lactamase domain-containing protein</fullName>
    </recommendedName>
</protein>
<dbReference type="AlphaFoldDB" id="A0A5J9WNE4"/>
<feature type="region of interest" description="Disordered" evidence="1">
    <location>
        <begin position="54"/>
        <end position="83"/>
    </location>
</feature>
<dbReference type="OrthoDB" id="332863at2759"/>
<feature type="compositionally biased region" description="Low complexity" evidence="1">
    <location>
        <begin position="56"/>
        <end position="78"/>
    </location>
</feature>
<dbReference type="PANTHER" id="PTHR36142">
    <property type="entry name" value="METALLO-HYDROLASE/OXIDOREDUCTASE SUPERFAMILY PROTEIN"/>
    <property type="match status" value="1"/>
</dbReference>
<evidence type="ECO:0000256" key="1">
    <source>
        <dbReference type="SAM" id="MobiDB-lite"/>
    </source>
</evidence>
<keyword evidence="3" id="KW-1185">Reference proteome</keyword>
<evidence type="ECO:0000313" key="2">
    <source>
        <dbReference type="EMBL" id="TVU49719.1"/>
    </source>
</evidence>
<gene>
    <name evidence="2" type="ORF">EJB05_01047</name>
</gene>
<dbReference type="Pfam" id="PF13483">
    <property type="entry name" value="Lactamase_B_3"/>
    <property type="match status" value="1"/>
</dbReference>
<dbReference type="InterPro" id="IPR036866">
    <property type="entry name" value="RibonucZ/Hydroxyglut_hydro"/>
</dbReference>
<dbReference type="PANTHER" id="PTHR36142:SF2">
    <property type="entry name" value="METALLO-HYDROLASE_OXIDOREDUCTASE SUPERFAMILY PROTEIN"/>
    <property type="match status" value="1"/>
</dbReference>
<reference evidence="2 3" key="1">
    <citation type="journal article" date="2019" name="Sci. Rep.">
        <title>A high-quality genome of Eragrostis curvula grass provides insights into Poaceae evolution and supports new strategies to enhance forage quality.</title>
        <authorList>
            <person name="Carballo J."/>
            <person name="Santos B.A.C.M."/>
            <person name="Zappacosta D."/>
            <person name="Garbus I."/>
            <person name="Selva J.P."/>
            <person name="Gallo C.A."/>
            <person name="Diaz A."/>
            <person name="Albertini E."/>
            <person name="Caccamo M."/>
            <person name="Echenique V."/>
        </authorList>
    </citation>
    <scope>NUCLEOTIDE SEQUENCE [LARGE SCALE GENOMIC DNA]</scope>
    <source>
        <strain evidence="3">cv. Victoria</strain>
        <tissue evidence="2">Leaf</tissue>
    </source>
</reference>
<name>A0A5J9WNE4_9POAL</name>
<feature type="non-terminal residue" evidence="2">
    <location>
        <position position="1"/>
    </location>
</feature>
<dbReference type="Proteomes" id="UP000324897">
    <property type="component" value="Chromosome 6"/>
</dbReference>
<dbReference type="Gramene" id="TVU49719">
    <property type="protein sequence ID" value="TVU49719"/>
    <property type="gene ID" value="EJB05_01047"/>
</dbReference>
<sequence length="389" mass="41668">MAGCSSLTSPAALAAPHPPPPCHFRPRTRAWRNRASPVPTTCHHQFQAPTNRYYQSSATTSRSSAESGQSTTTTGNSSKPSSRKKVTLKLMYLEINTWVWEVQQHGGGEARPLRVLVDPIAAGNLDFGMPWLYDGAKKHPSVRAMGVDDLLATTGQPDVLLLTSGLDDHCHARTLARLSAMEPDLPVVAAPSAERVLAALPAPSFRRVTYLAPGQSAAVDDRFHLLAAPGPVQRGFSRNPPNYGPLQKRPENAYVLFAAAGDGNDDGDGTTGGGEGLIYYEPHCVYDRRFLGRKNRVRAKVVITPVVKQLLPGNLAVVSGQEDAVKLARLLDARHVVPMNNGDLDAGGLLAGVISTRGTAESFKAMMAESLPEVRVHDATPGVPLCLDL</sequence>
<evidence type="ECO:0008006" key="4">
    <source>
        <dbReference type="Google" id="ProtNLM"/>
    </source>
</evidence>
<dbReference type="Gene3D" id="3.60.15.10">
    <property type="entry name" value="Ribonuclease Z/Hydroxyacylglutathione hydrolase-like"/>
    <property type="match status" value="1"/>
</dbReference>
<organism evidence="2 3">
    <name type="scientific">Eragrostis curvula</name>
    <name type="common">weeping love grass</name>
    <dbReference type="NCBI Taxonomy" id="38414"/>
    <lineage>
        <taxon>Eukaryota</taxon>
        <taxon>Viridiplantae</taxon>
        <taxon>Streptophyta</taxon>
        <taxon>Embryophyta</taxon>
        <taxon>Tracheophyta</taxon>
        <taxon>Spermatophyta</taxon>
        <taxon>Magnoliopsida</taxon>
        <taxon>Liliopsida</taxon>
        <taxon>Poales</taxon>
        <taxon>Poaceae</taxon>
        <taxon>PACMAD clade</taxon>
        <taxon>Chloridoideae</taxon>
        <taxon>Eragrostideae</taxon>
        <taxon>Eragrostidinae</taxon>
        <taxon>Eragrostis</taxon>
    </lineage>
</organism>
<accession>A0A5J9WNE4</accession>
<proteinExistence type="predicted"/>
<comment type="caution">
    <text evidence="2">The sequence shown here is derived from an EMBL/GenBank/DDBJ whole genome shotgun (WGS) entry which is preliminary data.</text>
</comment>